<feature type="domain" description="Disease resistance protein winged helix" evidence="7">
    <location>
        <begin position="260"/>
        <end position="305"/>
    </location>
</feature>
<dbReference type="Proteomes" id="UP001293254">
    <property type="component" value="Unassembled WGS sequence"/>
</dbReference>
<dbReference type="Gene3D" id="1.10.8.430">
    <property type="entry name" value="Helical domain of apoptotic protease-activating factors"/>
    <property type="match status" value="1"/>
</dbReference>
<keyword evidence="5" id="KW-0067">ATP-binding</keyword>
<dbReference type="PANTHER" id="PTHR23155:SF1193">
    <property type="entry name" value="DISEASE RESISTANCE PROTEIN RPP13-RELATED"/>
    <property type="match status" value="1"/>
</dbReference>
<sequence>MVGLEDEVEDIVHNFLQEAEELEGIPFIGIPGLGKTTIAANIFHHPTIGYEFPIRIWVCVSQEFSKKQLLLAILSNFTRLTHDDMHNKIEEELVLTVRSNLEKTRFLIVMDNVWSHSHWDELNIALPQTVRSKVLTTSRFRRVAYHANHSREPYMLRFLTPEESWKLLQFKAFGEASSPPELESVGKFIATQCNGLPLSLVVIGGVLSGMGETNRMAWEKVSENVSRYIFSERSGMENVISSSYNSLPNHLRRCSLHVGMFAEDFEILVWKLIRIWIAKGFVQPKLGMRLEEIAEDYFEDLINRSDGAK</sequence>
<dbReference type="Pfam" id="PF00931">
    <property type="entry name" value="NB-ARC"/>
    <property type="match status" value="1"/>
</dbReference>
<evidence type="ECO:0000259" key="7">
    <source>
        <dbReference type="Pfam" id="PF23559"/>
    </source>
</evidence>
<gene>
    <name evidence="8" type="ORF">Salat_0184800</name>
</gene>
<evidence type="ECO:0000256" key="3">
    <source>
        <dbReference type="ARBA" id="ARBA00022741"/>
    </source>
</evidence>
<evidence type="ECO:0000313" key="9">
    <source>
        <dbReference type="Proteomes" id="UP001293254"/>
    </source>
</evidence>
<dbReference type="AlphaFoldDB" id="A0AAE1YXL5"/>
<keyword evidence="3" id="KW-0547">Nucleotide-binding</keyword>
<dbReference type="GO" id="GO:0043531">
    <property type="term" value="F:ADP binding"/>
    <property type="evidence" value="ECO:0007669"/>
    <property type="project" value="InterPro"/>
</dbReference>
<evidence type="ECO:0000256" key="4">
    <source>
        <dbReference type="ARBA" id="ARBA00022821"/>
    </source>
</evidence>
<dbReference type="GO" id="GO:0005524">
    <property type="term" value="F:ATP binding"/>
    <property type="evidence" value="ECO:0007669"/>
    <property type="project" value="UniProtKB-KW"/>
</dbReference>
<keyword evidence="2" id="KW-0433">Leucine-rich repeat</keyword>
<dbReference type="SUPFAM" id="SSF52540">
    <property type="entry name" value="P-loop containing nucleoside triphosphate hydrolases"/>
    <property type="match status" value="1"/>
</dbReference>
<dbReference type="InterPro" id="IPR042197">
    <property type="entry name" value="Apaf_helical"/>
</dbReference>
<evidence type="ECO:0000313" key="8">
    <source>
        <dbReference type="EMBL" id="KAK4438505.1"/>
    </source>
</evidence>
<reference evidence="8" key="1">
    <citation type="submission" date="2020-06" db="EMBL/GenBank/DDBJ databases">
        <authorList>
            <person name="Li T."/>
            <person name="Hu X."/>
            <person name="Zhang T."/>
            <person name="Song X."/>
            <person name="Zhang H."/>
            <person name="Dai N."/>
            <person name="Sheng W."/>
            <person name="Hou X."/>
            <person name="Wei L."/>
        </authorList>
    </citation>
    <scope>NUCLEOTIDE SEQUENCE</scope>
    <source>
        <strain evidence="8">3651</strain>
        <tissue evidence="8">Leaf</tissue>
    </source>
</reference>
<organism evidence="8 9">
    <name type="scientific">Sesamum alatum</name>
    <dbReference type="NCBI Taxonomy" id="300844"/>
    <lineage>
        <taxon>Eukaryota</taxon>
        <taxon>Viridiplantae</taxon>
        <taxon>Streptophyta</taxon>
        <taxon>Embryophyta</taxon>
        <taxon>Tracheophyta</taxon>
        <taxon>Spermatophyta</taxon>
        <taxon>Magnoliopsida</taxon>
        <taxon>eudicotyledons</taxon>
        <taxon>Gunneridae</taxon>
        <taxon>Pentapetalae</taxon>
        <taxon>asterids</taxon>
        <taxon>lamiids</taxon>
        <taxon>Lamiales</taxon>
        <taxon>Pedaliaceae</taxon>
        <taxon>Sesamum</taxon>
    </lineage>
</organism>
<comment type="similarity">
    <text evidence="1">Belongs to the disease resistance NB-LRR family.</text>
</comment>
<dbReference type="PRINTS" id="PR00364">
    <property type="entry name" value="DISEASERSIST"/>
</dbReference>
<evidence type="ECO:0000256" key="2">
    <source>
        <dbReference type="ARBA" id="ARBA00022614"/>
    </source>
</evidence>
<dbReference type="EMBL" id="JACGWO010000001">
    <property type="protein sequence ID" value="KAK4438505.1"/>
    <property type="molecule type" value="Genomic_DNA"/>
</dbReference>
<name>A0AAE1YXL5_9LAMI</name>
<feature type="domain" description="NB-ARC" evidence="6">
    <location>
        <begin position="7"/>
        <end position="175"/>
    </location>
</feature>
<protein>
    <submittedName>
        <fullName evidence="8">Late blight resistance proteinR1B-16</fullName>
    </submittedName>
</protein>
<proteinExistence type="inferred from homology"/>
<evidence type="ECO:0000256" key="5">
    <source>
        <dbReference type="ARBA" id="ARBA00022840"/>
    </source>
</evidence>
<evidence type="ECO:0000259" key="6">
    <source>
        <dbReference type="Pfam" id="PF00931"/>
    </source>
</evidence>
<accession>A0AAE1YXL5</accession>
<dbReference type="GO" id="GO:0098542">
    <property type="term" value="P:defense response to other organism"/>
    <property type="evidence" value="ECO:0007669"/>
    <property type="project" value="TreeGrafter"/>
</dbReference>
<dbReference type="PANTHER" id="PTHR23155">
    <property type="entry name" value="DISEASE RESISTANCE PROTEIN RP"/>
    <property type="match status" value="1"/>
</dbReference>
<reference evidence="8" key="2">
    <citation type="journal article" date="2024" name="Plant">
        <title>Genomic evolution and insights into agronomic trait innovations of Sesamum species.</title>
        <authorList>
            <person name="Miao H."/>
            <person name="Wang L."/>
            <person name="Qu L."/>
            <person name="Liu H."/>
            <person name="Sun Y."/>
            <person name="Le M."/>
            <person name="Wang Q."/>
            <person name="Wei S."/>
            <person name="Zheng Y."/>
            <person name="Lin W."/>
            <person name="Duan Y."/>
            <person name="Cao H."/>
            <person name="Xiong S."/>
            <person name="Wang X."/>
            <person name="Wei L."/>
            <person name="Li C."/>
            <person name="Ma Q."/>
            <person name="Ju M."/>
            <person name="Zhao R."/>
            <person name="Li G."/>
            <person name="Mu C."/>
            <person name="Tian Q."/>
            <person name="Mei H."/>
            <person name="Zhang T."/>
            <person name="Gao T."/>
            <person name="Zhang H."/>
        </authorList>
    </citation>
    <scope>NUCLEOTIDE SEQUENCE</scope>
    <source>
        <strain evidence="8">3651</strain>
    </source>
</reference>
<keyword evidence="4" id="KW-0611">Plant defense</keyword>
<dbReference type="FunFam" id="3.40.50.300:FF:001091">
    <property type="entry name" value="Probable disease resistance protein At1g61300"/>
    <property type="match status" value="1"/>
</dbReference>
<dbReference type="InterPro" id="IPR044974">
    <property type="entry name" value="Disease_R_plants"/>
</dbReference>
<dbReference type="InterPro" id="IPR058922">
    <property type="entry name" value="WHD_DRP"/>
</dbReference>
<keyword evidence="9" id="KW-1185">Reference proteome</keyword>
<dbReference type="Pfam" id="PF23559">
    <property type="entry name" value="WHD_DRP"/>
    <property type="match status" value="1"/>
</dbReference>
<dbReference type="Gene3D" id="3.40.50.300">
    <property type="entry name" value="P-loop containing nucleotide triphosphate hydrolases"/>
    <property type="match status" value="1"/>
</dbReference>
<comment type="caution">
    <text evidence="8">The sequence shown here is derived from an EMBL/GenBank/DDBJ whole genome shotgun (WGS) entry which is preliminary data.</text>
</comment>
<evidence type="ECO:0000256" key="1">
    <source>
        <dbReference type="ARBA" id="ARBA00008894"/>
    </source>
</evidence>
<dbReference type="InterPro" id="IPR027417">
    <property type="entry name" value="P-loop_NTPase"/>
</dbReference>
<dbReference type="InterPro" id="IPR002182">
    <property type="entry name" value="NB-ARC"/>
</dbReference>